<feature type="transmembrane region" description="Helical" evidence="3">
    <location>
        <begin position="1668"/>
        <end position="1692"/>
    </location>
</feature>
<feature type="region of interest" description="Disordered" evidence="2">
    <location>
        <begin position="520"/>
        <end position="543"/>
    </location>
</feature>
<dbReference type="RefSeq" id="WP_033178959.1">
    <property type="nucleotide sequence ID" value="NZ_CP030140.1"/>
</dbReference>
<keyword evidence="5" id="KW-1185">Reference proteome</keyword>
<feature type="coiled-coil region" evidence="1">
    <location>
        <begin position="816"/>
        <end position="850"/>
    </location>
</feature>
<organism evidence="4 5">
    <name type="scientific">[Mycoplasma] anseris</name>
    <dbReference type="NCBI Taxonomy" id="92400"/>
    <lineage>
        <taxon>Bacteria</taxon>
        <taxon>Bacillati</taxon>
        <taxon>Mycoplasmatota</taxon>
        <taxon>Mycoplasmoidales</taxon>
        <taxon>Metamycoplasmataceae</taxon>
        <taxon>Metamycoplasma</taxon>
    </lineage>
</organism>
<dbReference type="KEGG" id="mane:DP065_02230"/>
<keyword evidence="3" id="KW-0812">Transmembrane</keyword>
<reference evidence="5" key="1">
    <citation type="submission" date="2018-06" db="EMBL/GenBank/DDBJ databases">
        <title>Complete genome sequences of Mycoplasma anatis, M. anseris and M. cloacale type strains.</title>
        <authorList>
            <person name="Grozner D."/>
            <person name="Forro B."/>
            <person name="Sulyok K.M."/>
            <person name="Marton S."/>
            <person name="Kreizinger Z."/>
            <person name="Banyai K."/>
            <person name="Gyuranecz M."/>
        </authorList>
    </citation>
    <scope>NUCLEOTIDE SEQUENCE [LARGE SCALE GENOMIC DNA]</scope>
    <source>
        <strain evidence="5">ATCC 49234</strain>
    </source>
</reference>
<evidence type="ECO:0000256" key="2">
    <source>
        <dbReference type="SAM" id="MobiDB-lite"/>
    </source>
</evidence>
<feature type="coiled-coil region" evidence="1">
    <location>
        <begin position="880"/>
        <end position="947"/>
    </location>
</feature>
<gene>
    <name evidence="4" type="ORF">DP065_02230</name>
</gene>
<evidence type="ECO:0000256" key="3">
    <source>
        <dbReference type="SAM" id="Phobius"/>
    </source>
</evidence>
<evidence type="ECO:0000313" key="4">
    <source>
        <dbReference type="EMBL" id="AWX69560.1"/>
    </source>
</evidence>
<accession>A0A2Z4NDB6</accession>
<proteinExistence type="predicted"/>
<evidence type="ECO:0008006" key="6">
    <source>
        <dbReference type="Google" id="ProtNLM"/>
    </source>
</evidence>
<keyword evidence="1" id="KW-0175">Coiled coil</keyword>
<evidence type="ECO:0000313" key="5">
    <source>
        <dbReference type="Proteomes" id="UP000250218"/>
    </source>
</evidence>
<keyword evidence="3" id="KW-0472">Membrane</keyword>
<dbReference type="EMBL" id="CP030140">
    <property type="protein sequence ID" value="AWX69560.1"/>
    <property type="molecule type" value="Genomic_DNA"/>
</dbReference>
<feature type="coiled-coil region" evidence="1">
    <location>
        <begin position="663"/>
        <end position="704"/>
    </location>
</feature>
<keyword evidence="3" id="KW-1133">Transmembrane helix</keyword>
<dbReference type="NCBIfam" id="NF045892">
    <property type="entry name" value="ICE_Mbov_0399"/>
    <property type="match status" value="1"/>
</dbReference>
<evidence type="ECO:0000256" key="1">
    <source>
        <dbReference type="SAM" id="Coils"/>
    </source>
</evidence>
<dbReference type="Proteomes" id="UP000250218">
    <property type="component" value="Chromosome"/>
</dbReference>
<dbReference type="PROSITE" id="PS51257">
    <property type="entry name" value="PROKAR_LIPOPROTEIN"/>
    <property type="match status" value="1"/>
</dbReference>
<protein>
    <recommendedName>
        <fullName evidence="6">Lipoprotein</fullName>
    </recommendedName>
</protein>
<name>A0A2Z4NDB6_9BACT</name>
<sequence length="1700" mass="198804">MKWKKPSKKTWLIILGLCAFSAIGIGISACKNKLKKQVQEQPKAQRAESFLIQANSLPNLESNKDHLFTGTWTLGTTRTNEKISNIHNFWFTFDQLSHNFITSTKFPSTITENGEDVVGSLPWIESDIDGSTITSKLKSKSYLVDKIFIPSTQWDVISNAKEYAHYQYGDVPYEELSYFTKKLYLDKVNEFRKTIQTKIKESINNSEMIWNAETEKQFKDSLLLTIWMFLHWKDGAKYKDSYDKVPATYKKPEKCFTIAGCERQKPELVEREHYKFKRFKTLSVKTTNDLKIEVPIKINYEKDLAFLENVWKNKVIHLESDYNLHDLSSLKRNNLDNFKTNAQILDEYFTSLKPFKIGNTTYKYIYYKQPDEKTIDVSLRATFETKTNFKKFSYSNNRYEFEIPLIRNQKIIWTPSQKYKDLNFTNSIQVFPGRTMKLDEENANKLFLSLEDAILSSTSKKIGLSSDGKTYYLGKYIYNSSAKFYFNPQDDNVIVYVNGKKLDVINNTFEADLIDKREDPRDNVKIPNYDKDDNLPKEELTDDNSHKKNEYKIVIKKFNNINVDSEPVITYIYDAEINTKSQGLDFKFYAWNPEENPNQKSLITPYILDENNKPKLDKEGKPLSNPLYNPLIDPKTGTIKELVWFDTKNYDYNKGFFLSSLSYEELQAQLNQKDNEIAKIDKLIETAEADIAEINTKLAAWNETGEHELKTAIEEGKINSAKYKTEYTKFLNSYNTYHKASSPANDSLYISIEEYKKQLEDKIQYRSTSLSTESLFYKNSLQTLKITISDDEIELDAKKAQYYRIKKASQRNDPFLNILEKEIHSLEAQIETNKAKVKEYEVKIKQLDAIINGEVEDSELVMTQTELERVKKDYETYIIIEKELREKQDEEQNKLDENQKAYKTMIEITIPTQLLIKKTREKEINDLKRQKQDALKAKKEIRDTNTEVSFRKWAEKFDYYTNFADKTGLPPFGLAFMYLNGNEVKHKGFIAEAVIVNKAALKELIGQTDDFLMIKLNPNTNTWEKPKVLDNTTSDDSYLSTEGTYLFYSRKEGTTSNFKIVKIIDGRTDDIVNKKFSEMNTNFNNIHNLWNTPVGIDFAKYLMSRYTITTEQADKLDYVIIKQYWESFITYITDGGMVDIVISPRLNLEALNYQFDYPRDLKEYLINENIDLLAKYGDFNYQELVRIDNWDIDENTGQLRVNYSLKTANGVYSLSHTQDNYLIHFNKLKLTKNSIKIKWNNDEIKQIANKTTFGNFVKQLIENQINVFANTMDEEDLNKINWTYKFNGYLLILNANLKEEYNETDFIVNNSNSIQLNFINKYGFFDEFKPEAINLENEIDAEQIQIQLKSNILTQLNKFGANKTQWIDKNGNYYPFNGNHLSFEISDFEITNFNDETLQALIKVFNNKELALNNAIDIEIQMNEAKYGEEVKTKFKVYNYSPAPVSQLIDLSKFVFQIYDVDTPVIYENEEELALLKQNILTKVETEIQRQLKAFNEELILHQNIDADQEQWDKLIELLFYHDLPSTIVLNPKNNKLIINQTKAIFKNTNKTTKKFDLSTMNIEELSIKSANYNVIRKLILDHVDHTFAKYQLSLEHLKDYYTYDVDNKNYVKALIKENGENIEYFIVMPLEDKYENSLPFKVINQFDESELTPEDKASWKIPLEKKWVALITTLSLLGGIGLIVGLSILIYRLRTKKIK</sequence>